<gene>
    <name evidence="5" type="ORF">LRS13_07350</name>
</gene>
<dbReference type="RefSeq" id="WP_353865788.1">
    <property type="nucleotide sequence ID" value="NZ_CP088295.1"/>
</dbReference>
<accession>A0ABY5PL36</accession>
<dbReference type="InterPro" id="IPR001296">
    <property type="entry name" value="Glyco_trans_1"/>
</dbReference>
<dbReference type="Pfam" id="PF00534">
    <property type="entry name" value="Glycos_transf_1"/>
    <property type="match status" value="1"/>
</dbReference>
<dbReference type="SUPFAM" id="SSF53756">
    <property type="entry name" value="UDP-Glycosyltransferase/glycogen phosphorylase"/>
    <property type="match status" value="1"/>
</dbReference>
<dbReference type="CDD" id="cd03801">
    <property type="entry name" value="GT4_PimA-like"/>
    <property type="match status" value="1"/>
</dbReference>
<feature type="domain" description="Glycosyltransferase subfamily 4-like N-terminal" evidence="4">
    <location>
        <begin position="13"/>
        <end position="176"/>
    </location>
</feature>
<dbReference type="Gene3D" id="3.40.50.2000">
    <property type="entry name" value="Glycogen Phosphorylase B"/>
    <property type="match status" value="2"/>
</dbReference>
<dbReference type="PANTHER" id="PTHR12526">
    <property type="entry name" value="GLYCOSYLTRANSFERASE"/>
    <property type="match status" value="1"/>
</dbReference>
<protein>
    <submittedName>
        <fullName evidence="5">Glycosyltransferase family 4 protein</fullName>
    </submittedName>
</protein>
<evidence type="ECO:0000256" key="1">
    <source>
        <dbReference type="ARBA" id="ARBA00022676"/>
    </source>
</evidence>
<organism evidence="5 6">
    <name type="scientific">Svornostia abyssi</name>
    <dbReference type="NCBI Taxonomy" id="2898438"/>
    <lineage>
        <taxon>Bacteria</taxon>
        <taxon>Bacillati</taxon>
        <taxon>Actinomycetota</taxon>
        <taxon>Thermoleophilia</taxon>
        <taxon>Solirubrobacterales</taxon>
        <taxon>Baekduiaceae</taxon>
        <taxon>Svornostia</taxon>
    </lineage>
</organism>
<dbReference type="EMBL" id="CP088295">
    <property type="protein sequence ID" value="UUY05329.1"/>
    <property type="molecule type" value="Genomic_DNA"/>
</dbReference>
<reference evidence="6" key="1">
    <citation type="submission" date="2021-11" db="EMBL/GenBank/DDBJ databases">
        <title>Cultivation dependent microbiological survey of springs from the worlds oldest radium mine currently devoted to the extraction of radon-saturated water.</title>
        <authorList>
            <person name="Kapinusova G."/>
            <person name="Smrhova T."/>
            <person name="Strejcek M."/>
            <person name="Suman J."/>
            <person name="Jani K."/>
            <person name="Pajer P."/>
            <person name="Uhlik O."/>
        </authorList>
    </citation>
    <scope>NUCLEOTIDE SEQUENCE [LARGE SCALE GENOMIC DNA]</scope>
    <source>
        <strain evidence="6">J379</strain>
    </source>
</reference>
<proteinExistence type="predicted"/>
<dbReference type="PANTHER" id="PTHR12526:SF510">
    <property type="entry name" value="D-INOSITOL 3-PHOSPHATE GLYCOSYLTRANSFERASE"/>
    <property type="match status" value="1"/>
</dbReference>
<dbReference type="InterPro" id="IPR028098">
    <property type="entry name" value="Glyco_trans_4-like_N"/>
</dbReference>
<evidence type="ECO:0000259" key="3">
    <source>
        <dbReference type="Pfam" id="PF00534"/>
    </source>
</evidence>
<evidence type="ECO:0000313" key="6">
    <source>
        <dbReference type="Proteomes" id="UP001058860"/>
    </source>
</evidence>
<keyword evidence="2" id="KW-0808">Transferase</keyword>
<evidence type="ECO:0000259" key="4">
    <source>
        <dbReference type="Pfam" id="PF13439"/>
    </source>
</evidence>
<keyword evidence="1" id="KW-0328">Glycosyltransferase</keyword>
<dbReference type="Pfam" id="PF13439">
    <property type="entry name" value="Glyco_transf_4"/>
    <property type="match status" value="1"/>
</dbReference>
<evidence type="ECO:0000313" key="5">
    <source>
        <dbReference type="EMBL" id="UUY05329.1"/>
    </source>
</evidence>
<sequence length="386" mass="41635">MKVLYVNQTAQMSGAEHSLLTLIEGLRDRVHAEVACPAGDFADAARDRGLMVHPINGTDVTLALHPRTTSKAMVEIAADGARIARLSRRCGFDLVHANTTRAGLIATMFAGVGAKPTVVHVRDWTPEGKVSAAILQYTRARASALICISQLVADEFPPHPARTPLHVIHNPIDLRRFDPDRIDRAETRAALGLAEDELAVAVVAQLTPWKGQEEAILAVSQLRERHPNLRLLVVGSAKFQSARLDNQAYADRLHALPEQLGAQDIVRFLGERKDVPDILRALDVLLVPSWKEAFGRIVVEGMAMRLPVIATNVGGPKEIVTHGEDGLLAPPQAPVAWAAALEGLLTDPAGRAALGERARASAVARFTPELAAARVWDVYGRTAQPG</sequence>
<evidence type="ECO:0000256" key="2">
    <source>
        <dbReference type="ARBA" id="ARBA00022679"/>
    </source>
</evidence>
<keyword evidence="6" id="KW-1185">Reference proteome</keyword>
<name>A0ABY5PL36_9ACTN</name>
<dbReference type="Proteomes" id="UP001058860">
    <property type="component" value="Chromosome"/>
</dbReference>
<feature type="domain" description="Glycosyl transferase family 1" evidence="3">
    <location>
        <begin position="183"/>
        <end position="359"/>
    </location>
</feature>